<evidence type="ECO:0000313" key="3">
    <source>
        <dbReference type="EMBL" id="GAA0944140.1"/>
    </source>
</evidence>
<dbReference type="Pfam" id="PF00797">
    <property type="entry name" value="Acetyltransf_2"/>
    <property type="match status" value="1"/>
</dbReference>
<dbReference type="InterPro" id="IPR001447">
    <property type="entry name" value="Arylamine_N-AcTrfase"/>
</dbReference>
<keyword evidence="4" id="KW-1185">Reference proteome</keyword>
<gene>
    <name evidence="3" type="ORF">GCM10009550_16680</name>
</gene>
<proteinExistence type="inferred from homology"/>
<comment type="caution">
    <text evidence="3">The sequence shown here is derived from an EMBL/GenBank/DDBJ whole genome shotgun (WGS) entry which is preliminary data.</text>
</comment>
<dbReference type="EMBL" id="BAAAHH010000004">
    <property type="protein sequence ID" value="GAA0944140.1"/>
    <property type="molecule type" value="Genomic_DNA"/>
</dbReference>
<reference evidence="3 4" key="1">
    <citation type="journal article" date="2019" name="Int. J. Syst. Evol. Microbiol.">
        <title>The Global Catalogue of Microorganisms (GCM) 10K type strain sequencing project: providing services to taxonomists for standard genome sequencing and annotation.</title>
        <authorList>
            <consortium name="The Broad Institute Genomics Platform"/>
            <consortium name="The Broad Institute Genome Sequencing Center for Infectious Disease"/>
            <person name="Wu L."/>
            <person name="Ma J."/>
        </authorList>
    </citation>
    <scope>NUCLEOTIDE SEQUENCE [LARGE SCALE GENOMIC DNA]</scope>
    <source>
        <strain evidence="3 4">JCM 10696</strain>
    </source>
</reference>
<dbReference type="PANTHER" id="PTHR11786:SF0">
    <property type="entry name" value="ARYLAMINE N-ACETYLTRANSFERASE 4-RELATED"/>
    <property type="match status" value="1"/>
</dbReference>
<comment type="similarity">
    <text evidence="1 2">Belongs to the arylamine N-acetyltransferase family.</text>
</comment>
<accession>A0ABN1QKV0</accession>
<name>A0ABN1QKV0_9ACTN</name>
<dbReference type="SUPFAM" id="SSF54001">
    <property type="entry name" value="Cysteine proteinases"/>
    <property type="match status" value="1"/>
</dbReference>
<evidence type="ECO:0000256" key="2">
    <source>
        <dbReference type="RuleBase" id="RU003452"/>
    </source>
</evidence>
<evidence type="ECO:0000256" key="1">
    <source>
        <dbReference type="ARBA" id="ARBA00006547"/>
    </source>
</evidence>
<dbReference type="Gene3D" id="2.40.128.150">
    <property type="entry name" value="Cysteine proteinases"/>
    <property type="match status" value="1"/>
</dbReference>
<protein>
    <submittedName>
        <fullName evidence="3">Arylamine N-acetyltransferase</fullName>
    </submittedName>
</protein>
<dbReference type="RefSeq" id="WP_344238478.1">
    <property type="nucleotide sequence ID" value="NZ_BAAAHH010000004.1"/>
</dbReference>
<dbReference type="Proteomes" id="UP001500665">
    <property type="component" value="Unassembled WGS sequence"/>
</dbReference>
<evidence type="ECO:0000313" key="4">
    <source>
        <dbReference type="Proteomes" id="UP001500665"/>
    </source>
</evidence>
<sequence length="256" mass="28220">MDEEQIGFYLARIGAARPEEPDLAGLRVLQYAHLRAVPFENLSIHLDEPIVLEEASLYEKIVLRRRGGFCYELNGLFAALLRALGYEVTLLAARVRGSGGALGIPYDHLTLRVDLDEPWLSDVGFGEFTDAPLRLDARTPQHDPAGVYRVTEEDGFLEVHDTEGSSLLIDPRPAALADFKAACWWHRTSPESPFTRGLTCSLRTPGGRVTLSGAKLITTEHGVRSENVLPDDDAVLAAYRSRFGIALDRVPVLRTG</sequence>
<dbReference type="Gene3D" id="3.30.2140.10">
    <property type="entry name" value="Arylamine N-acetyltransferase"/>
    <property type="match status" value="1"/>
</dbReference>
<dbReference type="PANTHER" id="PTHR11786">
    <property type="entry name" value="N-HYDROXYARYLAMINE O-ACETYLTRANSFERASE"/>
    <property type="match status" value="1"/>
</dbReference>
<organism evidence="3 4">
    <name type="scientific">Actinocorallia libanotica</name>
    <dbReference type="NCBI Taxonomy" id="46162"/>
    <lineage>
        <taxon>Bacteria</taxon>
        <taxon>Bacillati</taxon>
        <taxon>Actinomycetota</taxon>
        <taxon>Actinomycetes</taxon>
        <taxon>Streptosporangiales</taxon>
        <taxon>Thermomonosporaceae</taxon>
        <taxon>Actinocorallia</taxon>
    </lineage>
</organism>
<dbReference type="PRINTS" id="PR01543">
    <property type="entry name" value="ANATRNSFRASE"/>
</dbReference>
<dbReference type="InterPro" id="IPR038765">
    <property type="entry name" value="Papain-like_cys_pep_sf"/>
</dbReference>